<proteinExistence type="predicted"/>
<evidence type="ECO:0000313" key="1">
    <source>
        <dbReference type="EMBL" id="MEL5994932.1"/>
    </source>
</evidence>
<organism evidence="1 2">
    <name type="scientific">Hymenobacter segetis</name>
    <dbReference type="NCBI Taxonomy" id="2025509"/>
    <lineage>
        <taxon>Bacteria</taxon>
        <taxon>Pseudomonadati</taxon>
        <taxon>Bacteroidota</taxon>
        <taxon>Cytophagia</taxon>
        <taxon>Cytophagales</taxon>
        <taxon>Hymenobacteraceae</taxon>
        <taxon>Hymenobacter</taxon>
    </lineage>
</organism>
<dbReference type="Proteomes" id="UP001479606">
    <property type="component" value="Unassembled WGS sequence"/>
</dbReference>
<evidence type="ECO:0008006" key="3">
    <source>
        <dbReference type="Google" id="ProtNLM"/>
    </source>
</evidence>
<keyword evidence="2" id="KW-1185">Reference proteome</keyword>
<dbReference type="EMBL" id="JBCEVZ010000025">
    <property type="protein sequence ID" value="MEL5994932.1"/>
    <property type="molecule type" value="Genomic_DNA"/>
</dbReference>
<evidence type="ECO:0000313" key="2">
    <source>
        <dbReference type="Proteomes" id="UP001479606"/>
    </source>
</evidence>
<comment type="caution">
    <text evidence="1">The sequence shown here is derived from an EMBL/GenBank/DDBJ whole genome shotgun (WGS) entry which is preliminary data.</text>
</comment>
<reference evidence="1 2" key="1">
    <citation type="journal article" date="2018" name="Arch. Microbiol.">
        <title>Hymenobacter segetis sp. nov., isolated from soil.</title>
        <authorList>
            <person name="Ten L.N."/>
            <person name="Lim S.J."/>
            <person name="Kim B.O."/>
            <person name="Kang I.K."/>
            <person name="Jung H.Y."/>
        </authorList>
    </citation>
    <scope>NUCLEOTIDE SEQUENCE [LARGE SCALE GENOMIC DNA]</scope>
    <source>
        <strain evidence="1 2">S7-3-11</strain>
    </source>
</reference>
<sequence length="1078" mass="118303">MPADASPNAGGSPTVQPDGVAFDLPSFMASKVQALNRLQQGHDRANDELVSFQQQLFADWYKYMVACYHDDLNTHTADADRIKFLIENDHFELINRKKQELSDYAADLSKAITEVNQRIVDFDGGGQELGNALLFSGTTPAPSFTLSPEPSLGGQYVAVFQGPDGAAAEPDFFGYALEPATKVAALSVLVNVSAKAPAVGSYLLRIDDDPTSIVGPATPGDLWTAVFINGVKLDPYKPRQWDDIPKDRWVHIHLVARAPVAAREITLFRGLKGKLASLRMSEKLLSEEDLFNDRNVLKLKKAQLKSDKAPRFWLPNDPVVLIAGRDVKVGNRHVVSQRLDCVCFDFSGIIERNQSSHYDLKRIPAVNKLEGLTQRPGNPEGNWNPTFLQWEVIAQDNIKFDGPYSTEFAEDFITSNYGIKTGDYDLTVEGANVLQGERIKSYAGSTILSAHAQTKLQSVISSYLLKMDADELTANLGLQKDDLEQVIYAGLVKDIARLKGTAKNQATEAEANSFHNEVFIAFDNLLRAVTPPESINTFLRHIVAAAMELSVSNYLSQSLGGFNAALLQLHETMQLPVADPVSFTESQAVTSLAAKLIGGENKRAPLPLNQFNPIKTGTVRINQLGIIDNFGQVANIPIRTTDVLFSHSFTVVPKGKEAFLPPRIVQPARLNFRWISAANIASNQSEASQNTNPVCGWLVPNNLDASLMVYDADGYILGLIQQNKAAGGSAVTEWASAPGNITLTDANQIPNSNLREIVSKLIGKSDFADFVELLDNTLQQIDPENFAQHLDLAMLVGRPMAVVKAIVSLEVKGMPAINQSWDYFNADLGRNNRETNSWEKVKFPVLIGEPGILNDGVLGFWDEDESASVFQSVYPENIDKGYFLAHRDGAHTFSLSITDKPKNLTLLIDPRGEAHATTGILPTKSISIPASQFKPALARMNVSFFTRPLLMPKDSIAISLPEEAGYSWSWLAMEAGKWTQVSTTGTADKALFLQAFAADGEAIWQDMLTAGWIKETADQKALINPKTQWAAPSPLLLAHLQRIQQLLDAGHIVPMNAQGHFSEEILIREGWLHLSVTK</sequence>
<gene>
    <name evidence="1" type="ORF">AAFH49_11990</name>
</gene>
<name>A0ABU9LW13_9BACT</name>
<accession>A0ABU9LW13</accession>
<protein>
    <recommendedName>
        <fullName evidence="3">PA14 domain-containing protein</fullName>
    </recommendedName>
</protein>